<feature type="transmembrane region" description="Helical" evidence="1">
    <location>
        <begin position="79"/>
        <end position="97"/>
    </location>
</feature>
<evidence type="ECO:0000313" key="2">
    <source>
        <dbReference type="EMBL" id="GLF93070.1"/>
    </source>
</evidence>
<dbReference type="EMBL" id="BSBI01000001">
    <property type="protein sequence ID" value="GLF93070.1"/>
    <property type="molecule type" value="Genomic_DNA"/>
</dbReference>
<keyword evidence="1" id="KW-1133">Transmembrane helix</keyword>
<name>A0ABQ5NRV0_9ACTN</name>
<keyword evidence="3" id="KW-1185">Reference proteome</keyword>
<keyword evidence="1" id="KW-0812">Transmembrane</keyword>
<feature type="transmembrane region" description="Helical" evidence="1">
    <location>
        <begin position="43"/>
        <end position="67"/>
    </location>
</feature>
<comment type="caution">
    <text evidence="2">The sequence shown here is derived from an EMBL/GenBank/DDBJ whole genome shotgun (WGS) entry which is preliminary data.</text>
</comment>
<accession>A0ABQ5NRV0</accession>
<dbReference type="Proteomes" id="UP001291653">
    <property type="component" value="Unassembled WGS sequence"/>
</dbReference>
<feature type="transmembrane region" description="Helical" evidence="1">
    <location>
        <begin position="109"/>
        <end position="129"/>
    </location>
</feature>
<sequence length="139" mass="14282">MNRVRVRPARGALVTAAATAVCHSVLSLGYAWARAADADSGGAAFGGIVEFGATTLTSWALMPLLLWAGMRLLREHGTVLLTVVGALAWFLLSGYFMDDVDSAGGHVPPAALAAYVLLGAALAVPGTAAPARRPARPRS</sequence>
<evidence type="ECO:0000256" key="1">
    <source>
        <dbReference type="SAM" id="Phobius"/>
    </source>
</evidence>
<reference evidence="2 3" key="1">
    <citation type="submission" date="2022-10" db="EMBL/GenBank/DDBJ databases">
        <title>Draft genome sequence of Streptomyces sp. YSPA8.</title>
        <authorList>
            <person name="Moriuchi R."/>
            <person name="Dohra H."/>
            <person name="Yamamura H."/>
            <person name="Kodani S."/>
        </authorList>
    </citation>
    <scope>NUCLEOTIDE SEQUENCE [LARGE SCALE GENOMIC DNA]</scope>
    <source>
        <strain evidence="2 3">YSPA8</strain>
    </source>
</reference>
<evidence type="ECO:0000313" key="3">
    <source>
        <dbReference type="Proteomes" id="UP001291653"/>
    </source>
</evidence>
<dbReference type="RefSeq" id="WP_323445176.1">
    <property type="nucleotide sequence ID" value="NZ_BSBI01000001.1"/>
</dbReference>
<organism evidence="2 3">
    <name type="scientific">Streptomyces yaizuensis</name>
    <dbReference type="NCBI Taxonomy" id="2989713"/>
    <lineage>
        <taxon>Bacteria</taxon>
        <taxon>Bacillati</taxon>
        <taxon>Actinomycetota</taxon>
        <taxon>Actinomycetes</taxon>
        <taxon>Kitasatosporales</taxon>
        <taxon>Streptomycetaceae</taxon>
        <taxon>Streptomyces</taxon>
    </lineage>
</organism>
<protein>
    <submittedName>
        <fullName evidence="2">Uncharacterized protein</fullName>
    </submittedName>
</protein>
<keyword evidence="1" id="KW-0472">Membrane</keyword>
<gene>
    <name evidence="2" type="ORF">SYYSPA8_02255</name>
</gene>
<proteinExistence type="predicted"/>